<dbReference type="OrthoDB" id="9768499at2"/>
<keyword evidence="1" id="KW-0812">Transmembrane</keyword>
<organism evidence="3">
    <name type="scientific">Chlorobium phaeobacteroides (strain BS1)</name>
    <dbReference type="NCBI Taxonomy" id="331678"/>
    <lineage>
        <taxon>Bacteria</taxon>
        <taxon>Pseudomonadati</taxon>
        <taxon>Chlorobiota</taxon>
        <taxon>Chlorobiia</taxon>
        <taxon>Chlorobiales</taxon>
        <taxon>Chlorobiaceae</taxon>
        <taxon>Chlorobium/Pelodictyon group</taxon>
        <taxon>Chlorobium</taxon>
    </lineage>
</organism>
<keyword evidence="1" id="KW-0472">Membrane</keyword>
<dbReference type="EMBL" id="CP001101">
    <property type="protein sequence ID" value="ACE04150.1"/>
    <property type="molecule type" value="Genomic_DNA"/>
</dbReference>
<dbReference type="AlphaFoldDB" id="B3EQW9"/>
<proteinExistence type="predicted"/>
<dbReference type="PANTHER" id="PTHR43081">
    <property type="entry name" value="ADENYLATE CYCLASE, TERMINAL-DIFFERENTIATION SPECIFIC-RELATED"/>
    <property type="match status" value="1"/>
</dbReference>
<dbReference type="CDD" id="cd07302">
    <property type="entry name" value="CHD"/>
    <property type="match status" value="1"/>
</dbReference>
<sequence>MRIAPNIVRNLKNAGWIIIGFMAAIYIYLLFFRVLGYAYHELYYSHHVLHLFRLTLIGFILGLVVAVADILFLSKVTIDFNFPVRLVTGTISYVVISLLVLLFFVICEEYLLLIHAGGFSLESRLERFFSGEFPVLVLYLTVVSFVINVFRLIIQRVGEKNFWNAVSGRYHIPHEEERVIMFLDLRASVYLAQKLGDRLYHELLYDIFNDITEPISIYGGEVYQYLGDGVVITWDMQSGTRQLNCIRCFYDILKRIDQHAGRYTERYQHIPKLKAGLHAGSLIAGEVGEEKREIVFHGDTVNTASRIQDQCVWLNEQILLSEELLFRFPVRQLKSFYTRFKGDITLKGRKNRISVYTIREADKEN</sequence>
<accession>B3EQW9</accession>
<feature type="transmembrane region" description="Helical" evidence="1">
    <location>
        <begin position="16"/>
        <end position="39"/>
    </location>
</feature>
<dbReference type="eggNOG" id="COG2114">
    <property type="taxonomic scope" value="Bacteria"/>
</dbReference>
<dbReference type="HOGENOM" id="CLU_055425_1_0_10"/>
<feature type="transmembrane region" description="Helical" evidence="1">
    <location>
        <begin position="86"/>
        <end position="113"/>
    </location>
</feature>
<evidence type="ECO:0000259" key="2">
    <source>
        <dbReference type="PROSITE" id="PS50125"/>
    </source>
</evidence>
<dbReference type="InterPro" id="IPR001054">
    <property type="entry name" value="A/G_cyclase"/>
</dbReference>
<gene>
    <name evidence="3" type="ordered locus">Cphamn1_1218</name>
</gene>
<dbReference type="GO" id="GO:0035556">
    <property type="term" value="P:intracellular signal transduction"/>
    <property type="evidence" value="ECO:0007669"/>
    <property type="project" value="InterPro"/>
</dbReference>
<dbReference type="PANTHER" id="PTHR43081:SF1">
    <property type="entry name" value="ADENYLATE CYCLASE, TERMINAL-DIFFERENTIATION SPECIFIC"/>
    <property type="match status" value="1"/>
</dbReference>
<dbReference type="PROSITE" id="PS50125">
    <property type="entry name" value="GUANYLATE_CYCLASE_2"/>
    <property type="match status" value="1"/>
</dbReference>
<protein>
    <submittedName>
        <fullName evidence="3">Putative adenylate/guanylate cyclase</fullName>
    </submittedName>
</protein>
<evidence type="ECO:0000256" key="1">
    <source>
        <dbReference type="SAM" id="Phobius"/>
    </source>
</evidence>
<dbReference type="Gene3D" id="3.30.70.1230">
    <property type="entry name" value="Nucleotide cyclase"/>
    <property type="match status" value="1"/>
</dbReference>
<dbReference type="InterPro" id="IPR029787">
    <property type="entry name" value="Nucleotide_cyclase"/>
</dbReference>
<feature type="transmembrane region" description="Helical" evidence="1">
    <location>
        <begin position="133"/>
        <end position="154"/>
    </location>
</feature>
<dbReference type="STRING" id="331678.Cphamn1_1218"/>
<dbReference type="InterPro" id="IPR050697">
    <property type="entry name" value="Adenylyl/Guanylyl_Cyclase_3/4"/>
</dbReference>
<keyword evidence="1" id="KW-1133">Transmembrane helix</keyword>
<reference evidence="3" key="1">
    <citation type="submission" date="2008-06" db="EMBL/GenBank/DDBJ databases">
        <title>Complete sequence of Chlorobium phaeobacteroides BS1.</title>
        <authorList>
            <consortium name="US DOE Joint Genome Institute"/>
            <person name="Lucas S."/>
            <person name="Copeland A."/>
            <person name="Lapidus A."/>
            <person name="Glavina del Rio T."/>
            <person name="Dalin E."/>
            <person name="Tice H."/>
            <person name="Bruce D."/>
            <person name="Goodwin L."/>
            <person name="Pitluck S."/>
            <person name="Schmutz J."/>
            <person name="Larimer F."/>
            <person name="Land M."/>
            <person name="Hauser L."/>
            <person name="Kyrpides N."/>
            <person name="Ovchinnikova G."/>
            <person name="Li T."/>
            <person name="Liu Z."/>
            <person name="Zhao F."/>
            <person name="Overmann J."/>
            <person name="Bryant D.A."/>
            <person name="Richardson P."/>
        </authorList>
    </citation>
    <scope>NUCLEOTIDE SEQUENCE [LARGE SCALE GENOMIC DNA]</scope>
    <source>
        <strain evidence="3">BS1</strain>
    </source>
</reference>
<feature type="domain" description="Guanylate cyclase" evidence="2">
    <location>
        <begin position="179"/>
        <end position="308"/>
    </location>
</feature>
<dbReference type="GO" id="GO:0004016">
    <property type="term" value="F:adenylate cyclase activity"/>
    <property type="evidence" value="ECO:0007669"/>
    <property type="project" value="UniProtKB-ARBA"/>
</dbReference>
<dbReference type="SUPFAM" id="SSF55073">
    <property type="entry name" value="Nucleotide cyclase"/>
    <property type="match status" value="1"/>
</dbReference>
<name>B3EQW9_CHLPB</name>
<evidence type="ECO:0000313" key="3">
    <source>
        <dbReference type="EMBL" id="ACE04150.1"/>
    </source>
</evidence>
<dbReference type="KEGG" id="cpb:Cphamn1_1218"/>
<dbReference type="Pfam" id="PF00211">
    <property type="entry name" value="Guanylate_cyc"/>
    <property type="match status" value="1"/>
</dbReference>
<dbReference type="GO" id="GO:0009190">
    <property type="term" value="P:cyclic nucleotide biosynthetic process"/>
    <property type="evidence" value="ECO:0007669"/>
    <property type="project" value="InterPro"/>
</dbReference>
<feature type="transmembrane region" description="Helical" evidence="1">
    <location>
        <begin position="51"/>
        <end position="74"/>
    </location>
</feature>